<organism evidence="2 3">
    <name type="scientific">Algoriphagus formosus</name>
    <dbReference type="NCBI Taxonomy" id="2007308"/>
    <lineage>
        <taxon>Bacteria</taxon>
        <taxon>Pseudomonadati</taxon>
        <taxon>Bacteroidota</taxon>
        <taxon>Cytophagia</taxon>
        <taxon>Cytophagales</taxon>
        <taxon>Cyclobacteriaceae</taxon>
        <taxon>Algoriphagus</taxon>
    </lineage>
</organism>
<dbReference type="SUPFAM" id="SSF53448">
    <property type="entry name" value="Nucleotide-diphospho-sugar transferases"/>
    <property type="match status" value="1"/>
</dbReference>
<dbReference type="CDD" id="cd00761">
    <property type="entry name" value="Glyco_tranf_GTA_type"/>
    <property type="match status" value="1"/>
</dbReference>
<dbReference type="GO" id="GO:0016740">
    <property type="term" value="F:transferase activity"/>
    <property type="evidence" value="ECO:0007669"/>
    <property type="project" value="UniProtKB-KW"/>
</dbReference>
<dbReference type="EMBL" id="SMUW01000035">
    <property type="protein sequence ID" value="TDK43323.1"/>
    <property type="molecule type" value="Genomic_DNA"/>
</dbReference>
<name>A0A4R5UVP8_9BACT</name>
<feature type="domain" description="Glycosyltransferase 2-like" evidence="1">
    <location>
        <begin position="7"/>
        <end position="173"/>
    </location>
</feature>
<keyword evidence="2" id="KW-0808">Transferase</keyword>
<keyword evidence="3" id="KW-1185">Reference proteome</keyword>
<evidence type="ECO:0000313" key="3">
    <source>
        <dbReference type="Proteomes" id="UP000295438"/>
    </source>
</evidence>
<evidence type="ECO:0000313" key="2">
    <source>
        <dbReference type="EMBL" id="TDK43323.1"/>
    </source>
</evidence>
<proteinExistence type="predicted"/>
<dbReference type="PANTHER" id="PTHR43685">
    <property type="entry name" value="GLYCOSYLTRANSFERASE"/>
    <property type="match status" value="1"/>
</dbReference>
<gene>
    <name evidence="2" type="ORF">E1898_11980</name>
</gene>
<dbReference type="InterPro" id="IPR029044">
    <property type="entry name" value="Nucleotide-diphossugar_trans"/>
</dbReference>
<dbReference type="AlphaFoldDB" id="A0A4R5UVP8"/>
<reference evidence="2 3" key="1">
    <citation type="submission" date="2019-03" db="EMBL/GenBank/DDBJ databases">
        <title>Algoriphagus aquimaris sp. nov., isolated form marine sediment in Pohang, Korea.</title>
        <authorList>
            <person name="Kim J."/>
            <person name="Yoon S.-H."/>
            <person name="Lee S.-S."/>
        </authorList>
    </citation>
    <scope>NUCLEOTIDE SEQUENCE [LARGE SCALE GENOMIC DNA]</scope>
    <source>
        <strain evidence="2 3">F21</strain>
    </source>
</reference>
<dbReference type="InterPro" id="IPR050834">
    <property type="entry name" value="Glycosyltransf_2"/>
</dbReference>
<dbReference type="Proteomes" id="UP000295438">
    <property type="component" value="Unassembled WGS sequence"/>
</dbReference>
<accession>A0A4R5UVP8</accession>
<comment type="caution">
    <text evidence="2">The sequence shown here is derived from an EMBL/GenBank/DDBJ whole genome shotgun (WGS) entry which is preliminary data.</text>
</comment>
<dbReference type="Pfam" id="PF00535">
    <property type="entry name" value="Glycos_transf_2"/>
    <property type="match status" value="1"/>
</dbReference>
<dbReference type="InterPro" id="IPR001173">
    <property type="entry name" value="Glyco_trans_2-like"/>
</dbReference>
<dbReference type="PANTHER" id="PTHR43685:SF2">
    <property type="entry name" value="GLYCOSYLTRANSFERASE 2-LIKE DOMAIN-CONTAINING PROTEIN"/>
    <property type="match status" value="1"/>
</dbReference>
<sequence length="322" mass="37161">MKILSCSIIICTYNGEKKLRNTLKAIVNQETTFPWELILIDNNSSDNTFSFSESILENSGIEYRLKRFSQPGKMYAFWYGISLAKYDYILDCDDDNELFPDFLEEGLKILNANPKVGALGSLGILPEQNVPDWFIFFSKSYAIGPQGNHLVPLPKFAHLYGAGCFYRKSILNDLKNKGFESLLSCRKGEELTSGGDVEFCHAIQLLGYDLMYSETLKFFHHIGSERINFEYYLRLKRGISSSFPILATYRLDEYFQGSHFKKFLISSFLILVKGLIKTSFLPRNSYQRKVDYVVVRAKFWALFKNYRTAIDGYKRNQKIFGS</sequence>
<dbReference type="Gene3D" id="3.90.550.10">
    <property type="entry name" value="Spore Coat Polysaccharide Biosynthesis Protein SpsA, Chain A"/>
    <property type="match status" value="1"/>
</dbReference>
<evidence type="ECO:0000259" key="1">
    <source>
        <dbReference type="Pfam" id="PF00535"/>
    </source>
</evidence>
<protein>
    <submittedName>
        <fullName evidence="2">Glycosyltransferase</fullName>
    </submittedName>
</protein>